<gene>
    <name evidence="1" type="ORF">PIQ37_12750</name>
</gene>
<dbReference type="InterPro" id="IPR036116">
    <property type="entry name" value="FN3_sf"/>
</dbReference>
<reference evidence="1 2" key="1">
    <citation type="journal article" date="2024" name="FEMS Microbiol. Lett.">
        <title>Xanthomonas protegens sp. nov., a novel rice seed-associated bacterium, provides in vivo protection against X. oryzae pv. oryzae, the bacterial leaf blight pathogen.</title>
        <authorList>
            <person name="Rana R."/>
            <person name="Sharma A."/>
            <person name="Madhavan V.N."/>
            <person name="Korpole S."/>
            <person name="Sonti R.V."/>
            <person name="Patel H.K."/>
            <person name="Patil P.B."/>
        </authorList>
    </citation>
    <scope>NUCLEOTIDE SEQUENCE [LARGE SCALE GENOMIC DNA]</scope>
    <source>
        <strain evidence="1 2">PPL118</strain>
    </source>
</reference>
<evidence type="ECO:0008006" key="3">
    <source>
        <dbReference type="Google" id="ProtNLM"/>
    </source>
</evidence>
<organism evidence="1 2">
    <name type="scientific">Xanthomonas protegens</name>
    <dbReference type="NCBI Taxonomy" id="3380705"/>
    <lineage>
        <taxon>Bacteria</taxon>
        <taxon>Pseudomonadati</taxon>
        <taxon>Pseudomonadota</taxon>
        <taxon>Gammaproteobacteria</taxon>
        <taxon>Lysobacterales</taxon>
        <taxon>Lysobacteraceae</taxon>
        <taxon>Xanthomonas</taxon>
    </lineage>
</organism>
<evidence type="ECO:0000313" key="2">
    <source>
        <dbReference type="Proteomes" id="UP001486626"/>
    </source>
</evidence>
<name>A0ABU9LCZ1_9XANT</name>
<sequence length="69" mass="7144">MSAELDWTASARATRYEITGAVSYSGPNTNVTLNKTGSVNTVQVRACNDNGCSAWSAAFTPTAEGGKGK</sequence>
<comment type="caution">
    <text evidence="1">The sequence shown here is derived from an EMBL/GenBank/DDBJ whole genome shotgun (WGS) entry which is preliminary data.</text>
</comment>
<keyword evidence="2" id="KW-1185">Reference proteome</keyword>
<protein>
    <recommendedName>
        <fullName evidence="3">Fibronectin type III domain-containing protein</fullName>
    </recommendedName>
</protein>
<evidence type="ECO:0000313" key="1">
    <source>
        <dbReference type="EMBL" id="MEL4892298.1"/>
    </source>
</evidence>
<dbReference type="Proteomes" id="UP001486626">
    <property type="component" value="Unassembled WGS sequence"/>
</dbReference>
<dbReference type="RefSeq" id="WP_342073765.1">
    <property type="nucleotide sequence ID" value="NZ_JAQJCQ010000010.1"/>
</dbReference>
<proteinExistence type="predicted"/>
<dbReference type="EMBL" id="JAQJCQ010000010">
    <property type="protein sequence ID" value="MEL4892298.1"/>
    <property type="molecule type" value="Genomic_DNA"/>
</dbReference>
<dbReference type="SUPFAM" id="SSF49265">
    <property type="entry name" value="Fibronectin type III"/>
    <property type="match status" value="1"/>
</dbReference>
<accession>A0ABU9LCZ1</accession>